<proteinExistence type="predicted"/>
<organism evidence="2">
    <name type="scientific">uncultured Caudovirales phage</name>
    <dbReference type="NCBI Taxonomy" id="2100421"/>
    <lineage>
        <taxon>Viruses</taxon>
        <taxon>Duplodnaviria</taxon>
        <taxon>Heunggongvirae</taxon>
        <taxon>Uroviricota</taxon>
        <taxon>Caudoviricetes</taxon>
        <taxon>Peduoviridae</taxon>
        <taxon>Maltschvirus</taxon>
        <taxon>Maltschvirus maltsch</taxon>
    </lineage>
</organism>
<dbReference type="EMBL" id="LR797026">
    <property type="protein sequence ID" value="CAB4183362.1"/>
    <property type="molecule type" value="Genomic_DNA"/>
</dbReference>
<dbReference type="InterPro" id="IPR035413">
    <property type="entry name" value="Terminase_L_C"/>
</dbReference>
<evidence type="ECO:0000313" key="2">
    <source>
        <dbReference type="EMBL" id="CAB4183362.1"/>
    </source>
</evidence>
<dbReference type="Gene3D" id="3.40.50.300">
    <property type="entry name" value="P-loop containing nucleotide triphosphate hydrolases"/>
    <property type="match status" value="1"/>
</dbReference>
<reference evidence="2" key="1">
    <citation type="submission" date="2020-05" db="EMBL/GenBank/DDBJ databases">
        <authorList>
            <person name="Chiriac C."/>
            <person name="Salcher M."/>
            <person name="Ghai R."/>
            <person name="Kavagutti S V."/>
        </authorList>
    </citation>
    <scope>NUCLEOTIDE SEQUENCE</scope>
</reference>
<dbReference type="InterPro" id="IPR052380">
    <property type="entry name" value="Viral_DNA_packaging_terminase"/>
</dbReference>
<evidence type="ECO:0000259" key="1">
    <source>
        <dbReference type="Pfam" id="PF17288"/>
    </source>
</evidence>
<protein>
    <submittedName>
        <fullName evidence="2">Terminase RNAseH like domain containing protein</fullName>
    </submittedName>
</protein>
<dbReference type="Pfam" id="PF03237">
    <property type="entry name" value="Terminase_6N"/>
    <property type="match status" value="1"/>
</dbReference>
<dbReference type="PANTHER" id="PTHR39184:SF1">
    <property type="entry name" value="PBSX PHAGE TERMINASE LARGE SUBUNIT"/>
    <property type="match status" value="1"/>
</dbReference>
<dbReference type="EMBL" id="LR797394">
    <property type="protein sequence ID" value="CAB4212458.1"/>
    <property type="molecule type" value="Genomic_DNA"/>
</dbReference>
<dbReference type="PANTHER" id="PTHR39184">
    <property type="match status" value="1"/>
</dbReference>
<accession>A0A6J5QI38</accession>
<name>A0A6J5QI38_9CAUD</name>
<dbReference type="Gene3D" id="3.30.420.280">
    <property type="match status" value="1"/>
</dbReference>
<evidence type="ECO:0000313" key="3">
    <source>
        <dbReference type="EMBL" id="CAB4212458.1"/>
    </source>
</evidence>
<dbReference type="InterPro" id="IPR027417">
    <property type="entry name" value="P-loop_NTPase"/>
</dbReference>
<dbReference type="Pfam" id="PF17288">
    <property type="entry name" value="Terminase_3C"/>
    <property type="match status" value="1"/>
</dbReference>
<sequence>MSLLLPNPHPKQAEFLADPHRYKVLNWGRRTGKSVAVWEKVVLEGMLRQGTYYIIAPTYKQAKSIYWRDICKTYKGEFMSFNEQELAITFDHLSGVEIPTQEGVITVNHDPSLPPTRIELKGADNPDSLRGTGICGAVLDEFAFMVDGKYMYDTIIRPALSDKNGWAVFISTPNGMHNHFYDLCQKAQEDEEMYFFSHATAQDNPYFPKQEWAETRREYEKDGKIDQFNQEWEAQFSNPTQLVYNEFSREKHVFKDMSLIPQEGTFHLSVDFGMTDPTAASFVKIDYEGNWWIFDEVYKTGLELEQLIAVLREKMGDDRYTRVLGDGAARFQIESMRKRKFHIIAGKKGADSIFNGINELKSLLKVRESTGKPKLFIHASCRNTIREFESYSWERDSQNEITSVPEGKNNHAMDELRYLALDKRKPVQRTKRERHYDPDTGRAWN</sequence>
<gene>
    <name evidence="2" type="ORF">UFOVP1085_54</name>
    <name evidence="3" type="ORF">UFOVP1439_17</name>
</gene>
<feature type="domain" description="Phage terminase large subunit C-terminal" evidence="1">
    <location>
        <begin position="271"/>
        <end position="418"/>
    </location>
</feature>